<dbReference type="EMBL" id="RCHS01002970">
    <property type="protein sequence ID" value="RMX44627.1"/>
    <property type="molecule type" value="Genomic_DNA"/>
</dbReference>
<evidence type="ECO:0000256" key="5">
    <source>
        <dbReference type="ARBA" id="ARBA00022786"/>
    </source>
</evidence>
<evidence type="ECO:0000313" key="8">
    <source>
        <dbReference type="Proteomes" id="UP000275408"/>
    </source>
</evidence>
<dbReference type="GO" id="GO:0005737">
    <property type="term" value="C:cytoplasm"/>
    <property type="evidence" value="ECO:0007669"/>
    <property type="project" value="UniProtKB-SubCell"/>
</dbReference>
<protein>
    <recommendedName>
        <fullName evidence="9">CUE domain-containing protein</fullName>
    </recommendedName>
</protein>
<keyword evidence="8" id="KW-1185">Reference proteome</keyword>
<dbReference type="AlphaFoldDB" id="A0A3M6TT64"/>
<comment type="subcellular location">
    <subcellularLocation>
        <location evidence="2">Cytoplasm</location>
    </subcellularLocation>
    <subcellularLocation>
        <location evidence="1">Nucleus</location>
    </subcellularLocation>
</comment>
<proteinExistence type="inferred from homology"/>
<evidence type="ECO:0000256" key="2">
    <source>
        <dbReference type="ARBA" id="ARBA00004496"/>
    </source>
</evidence>
<accession>A0A3M6TT64</accession>
<evidence type="ECO:0000256" key="3">
    <source>
        <dbReference type="ARBA" id="ARBA00006106"/>
    </source>
</evidence>
<dbReference type="Proteomes" id="UP000275408">
    <property type="component" value="Unassembled WGS sequence"/>
</dbReference>
<dbReference type="InterPro" id="IPR039805">
    <property type="entry name" value="CUE_CUED2"/>
</dbReference>
<sequence>MEETIREELIQFLKQKVPAETLSSVDEIVLGYIVNVLEQLGEDDEFDVDDFSEIMTAYIPEFDEVNRDAVQSWMLDLADKLVKSRTARNTCSFSDAYTVMREDKCSRSVASLEPKSVQSGDIAKDHQIITSLRQFSSCEQGTNSFALETGKLSPLSKSNCNQDTKAEHYIKLKESVGNASFREEILMLTEVFPEACSLEIQNCLMVANGDVESAVQLMLVKKENIDEEWKENVHQTVDHVSPKDEKKLVRYRDNQVVSTKGERFSLVKQEESEEMKKTYVNIKPARKYRFH</sequence>
<dbReference type="PANTHER" id="PTHR12493">
    <property type="entry name" value="CUE DOMAIN CONTAINING 2"/>
    <property type="match status" value="1"/>
</dbReference>
<name>A0A3M6TT64_POCDA</name>
<dbReference type="STRING" id="46731.A0A3M6TT64"/>
<dbReference type="CDD" id="cd14367">
    <property type="entry name" value="CUE_CUED2"/>
    <property type="match status" value="1"/>
</dbReference>
<dbReference type="PANTHER" id="PTHR12493:SF0">
    <property type="entry name" value="CUE DOMAIN-CONTAINING PROTEIN 2"/>
    <property type="match status" value="1"/>
</dbReference>
<dbReference type="OrthoDB" id="10060331at2759"/>
<keyword evidence="5" id="KW-0833">Ubl conjugation pathway</keyword>
<comment type="similarity">
    <text evidence="3">Belongs to the CUEDC2 family.</text>
</comment>
<keyword evidence="4" id="KW-0963">Cytoplasm</keyword>
<evidence type="ECO:0008006" key="9">
    <source>
        <dbReference type="Google" id="ProtNLM"/>
    </source>
</evidence>
<evidence type="ECO:0000256" key="6">
    <source>
        <dbReference type="ARBA" id="ARBA00023242"/>
    </source>
</evidence>
<evidence type="ECO:0000256" key="4">
    <source>
        <dbReference type="ARBA" id="ARBA00022490"/>
    </source>
</evidence>
<dbReference type="GO" id="GO:0005634">
    <property type="term" value="C:nucleus"/>
    <property type="evidence" value="ECO:0007669"/>
    <property type="project" value="UniProtKB-SubCell"/>
</dbReference>
<comment type="caution">
    <text evidence="7">The sequence shown here is derived from an EMBL/GenBank/DDBJ whole genome shotgun (WGS) entry which is preliminary data.</text>
</comment>
<organism evidence="7 8">
    <name type="scientific">Pocillopora damicornis</name>
    <name type="common">Cauliflower coral</name>
    <name type="synonym">Millepora damicornis</name>
    <dbReference type="NCBI Taxonomy" id="46731"/>
    <lineage>
        <taxon>Eukaryota</taxon>
        <taxon>Metazoa</taxon>
        <taxon>Cnidaria</taxon>
        <taxon>Anthozoa</taxon>
        <taxon>Hexacorallia</taxon>
        <taxon>Scleractinia</taxon>
        <taxon>Astrocoeniina</taxon>
        <taxon>Pocilloporidae</taxon>
        <taxon>Pocillopora</taxon>
    </lineage>
</organism>
<keyword evidence="6" id="KW-0539">Nucleus</keyword>
<evidence type="ECO:0000313" key="7">
    <source>
        <dbReference type="EMBL" id="RMX44627.1"/>
    </source>
</evidence>
<evidence type="ECO:0000256" key="1">
    <source>
        <dbReference type="ARBA" id="ARBA00004123"/>
    </source>
</evidence>
<gene>
    <name evidence="7" type="ORF">pdam_00002780</name>
</gene>
<reference evidence="7 8" key="1">
    <citation type="journal article" date="2018" name="Sci. Rep.">
        <title>Comparative analysis of the Pocillopora damicornis genome highlights role of immune system in coral evolution.</title>
        <authorList>
            <person name="Cunning R."/>
            <person name="Bay R.A."/>
            <person name="Gillette P."/>
            <person name="Baker A.C."/>
            <person name="Traylor-Knowles N."/>
        </authorList>
    </citation>
    <scope>NUCLEOTIDE SEQUENCE [LARGE SCALE GENOMIC DNA]</scope>
    <source>
        <strain evidence="7">RSMAS</strain>
        <tissue evidence="7">Whole animal</tissue>
    </source>
</reference>